<dbReference type="Proteomes" id="UP001267290">
    <property type="component" value="Unassembled WGS sequence"/>
</dbReference>
<evidence type="ECO:0000313" key="1">
    <source>
        <dbReference type="EMBL" id="MDR6555456.1"/>
    </source>
</evidence>
<accession>A0ABU1P806</accession>
<gene>
    <name evidence="1" type="ORF">J2736_006718</name>
</gene>
<organism evidence="1 2">
    <name type="scientific">Paenibacillus qinlingensis</name>
    <dbReference type="NCBI Taxonomy" id="1837343"/>
    <lineage>
        <taxon>Bacteria</taxon>
        <taxon>Bacillati</taxon>
        <taxon>Bacillota</taxon>
        <taxon>Bacilli</taxon>
        <taxon>Bacillales</taxon>
        <taxon>Paenibacillaceae</taxon>
        <taxon>Paenibacillus</taxon>
    </lineage>
</organism>
<name>A0ABU1P806_9BACL</name>
<proteinExistence type="predicted"/>
<reference evidence="1 2" key="1">
    <citation type="submission" date="2023-07" db="EMBL/GenBank/DDBJ databases">
        <title>Sorghum-associated microbial communities from plants grown in Nebraska, USA.</title>
        <authorList>
            <person name="Schachtman D."/>
        </authorList>
    </citation>
    <scope>NUCLEOTIDE SEQUENCE [LARGE SCALE GENOMIC DNA]</scope>
    <source>
        <strain evidence="1 2">CC258</strain>
    </source>
</reference>
<protein>
    <submittedName>
        <fullName evidence="1">Uncharacterized protein</fullName>
    </submittedName>
</protein>
<dbReference type="EMBL" id="JAVDSB010000030">
    <property type="protein sequence ID" value="MDR6555456.1"/>
    <property type="molecule type" value="Genomic_DNA"/>
</dbReference>
<keyword evidence="2" id="KW-1185">Reference proteome</keyword>
<evidence type="ECO:0000313" key="2">
    <source>
        <dbReference type="Proteomes" id="UP001267290"/>
    </source>
</evidence>
<comment type="caution">
    <text evidence="1">The sequence shown here is derived from an EMBL/GenBank/DDBJ whole genome shotgun (WGS) entry which is preliminary data.</text>
</comment>
<dbReference type="RefSeq" id="WP_310502786.1">
    <property type="nucleotide sequence ID" value="NZ_JAVDSB010000030.1"/>
</dbReference>
<sequence length="48" mass="6050">MNLAKLAKIQDFDQRKKIMMLLHKFEREDDKNRIVDRYIKEVEKWRKT</sequence>